<proteinExistence type="predicted"/>
<reference evidence="1" key="1">
    <citation type="submission" date="2021-02" db="EMBL/GenBank/DDBJ databases">
        <title>Metagenome analyses of Stigonema ocellatum DSM 106950, Chlorogloea purpurea SAG 13.99 and Gomphosphaeria aponina DSM 107014.</title>
        <authorList>
            <person name="Marter P."/>
            <person name="Huang S."/>
        </authorList>
    </citation>
    <scope>NUCLEOTIDE SEQUENCE</scope>
    <source>
        <strain evidence="1">JP213</strain>
    </source>
</reference>
<dbReference type="AlphaFoldDB" id="A0A941JSF1"/>
<dbReference type="Proteomes" id="UP000767446">
    <property type="component" value="Unassembled WGS sequence"/>
</dbReference>
<sequence>MKIVTSPNVITFSQNLGSNQLKVPEIAGKYIEKYPEADYGKINIIFRRILSLPGGSDQARKYIKKNLLANGPWLEFGNNVGVGINFFFQLERCQLKLSINEANLKYQKRPASPALFFSGNFNYKLESYRKQERLLMLGEIIKNWQQDEKTFREIINQSF</sequence>
<evidence type="ECO:0000313" key="1">
    <source>
        <dbReference type="EMBL" id="MBR8828326.1"/>
    </source>
</evidence>
<gene>
    <name evidence="1" type="ORF">DSM107014_10595</name>
</gene>
<accession>A0A941JSF1</accession>
<comment type="caution">
    <text evidence="1">The sequence shown here is derived from an EMBL/GenBank/DDBJ whole genome shotgun (WGS) entry which is preliminary data.</text>
</comment>
<organism evidence="1 2">
    <name type="scientific">Gomphosphaeria aponina SAG 52.96 = DSM 107014</name>
    <dbReference type="NCBI Taxonomy" id="1521640"/>
    <lineage>
        <taxon>Bacteria</taxon>
        <taxon>Bacillati</taxon>
        <taxon>Cyanobacteriota</taxon>
        <taxon>Cyanophyceae</taxon>
        <taxon>Oscillatoriophycideae</taxon>
        <taxon>Chroococcales</taxon>
        <taxon>Gomphosphaeriaceae</taxon>
        <taxon>Gomphosphaeria</taxon>
    </lineage>
</organism>
<name>A0A941JSF1_9CHRO</name>
<evidence type="ECO:0000313" key="2">
    <source>
        <dbReference type="Proteomes" id="UP000767446"/>
    </source>
</evidence>
<dbReference type="EMBL" id="JADQBC010000065">
    <property type="protein sequence ID" value="MBR8828326.1"/>
    <property type="molecule type" value="Genomic_DNA"/>
</dbReference>
<protein>
    <submittedName>
        <fullName evidence="1">Uncharacterized protein</fullName>
    </submittedName>
</protein>